<proteinExistence type="predicted"/>
<comment type="caution">
    <text evidence="1">The sequence shown here is derived from an EMBL/GenBank/DDBJ whole genome shotgun (WGS) entry which is preliminary data.</text>
</comment>
<keyword evidence="2" id="KW-1185">Reference proteome</keyword>
<reference evidence="1" key="2">
    <citation type="submission" date="2020-11" db="EMBL/GenBank/DDBJ databases">
        <authorList>
            <person name="McCartney M.A."/>
            <person name="Auch B."/>
            <person name="Kono T."/>
            <person name="Mallez S."/>
            <person name="Becker A."/>
            <person name="Gohl D.M."/>
            <person name="Silverstein K.A.T."/>
            <person name="Koren S."/>
            <person name="Bechman K.B."/>
            <person name="Herman A."/>
            <person name="Abrahante J.E."/>
            <person name="Garbe J."/>
        </authorList>
    </citation>
    <scope>NUCLEOTIDE SEQUENCE</scope>
    <source>
        <strain evidence="1">Duluth1</strain>
        <tissue evidence="1">Whole animal</tissue>
    </source>
</reference>
<sequence length="66" mass="7312">MCPSTSLCVPALRLHYVSQHFIMCPSTEAALCVPALRLHYVSQHFIMCPSTEAALCVPALHYVSQH</sequence>
<gene>
    <name evidence="1" type="ORF">DPMN_021509</name>
</gene>
<dbReference type="EMBL" id="JAIWYP010000001">
    <property type="protein sequence ID" value="KAH3897321.1"/>
    <property type="molecule type" value="Genomic_DNA"/>
</dbReference>
<evidence type="ECO:0000313" key="1">
    <source>
        <dbReference type="EMBL" id="KAH3897321.1"/>
    </source>
</evidence>
<accession>A0A9D4NM58</accession>
<dbReference type="AlphaFoldDB" id="A0A9D4NM58"/>
<name>A0A9D4NM58_DREPO</name>
<dbReference type="Proteomes" id="UP000828390">
    <property type="component" value="Unassembled WGS sequence"/>
</dbReference>
<evidence type="ECO:0000313" key="2">
    <source>
        <dbReference type="Proteomes" id="UP000828390"/>
    </source>
</evidence>
<organism evidence="1 2">
    <name type="scientific">Dreissena polymorpha</name>
    <name type="common">Zebra mussel</name>
    <name type="synonym">Mytilus polymorpha</name>
    <dbReference type="NCBI Taxonomy" id="45954"/>
    <lineage>
        <taxon>Eukaryota</taxon>
        <taxon>Metazoa</taxon>
        <taxon>Spiralia</taxon>
        <taxon>Lophotrochozoa</taxon>
        <taxon>Mollusca</taxon>
        <taxon>Bivalvia</taxon>
        <taxon>Autobranchia</taxon>
        <taxon>Heteroconchia</taxon>
        <taxon>Euheterodonta</taxon>
        <taxon>Imparidentia</taxon>
        <taxon>Neoheterodontei</taxon>
        <taxon>Myida</taxon>
        <taxon>Dreissenoidea</taxon>
        <taxon>Dreissenidae</taxon>
        <taxon>Dreissena</taxon>
    </lineage>
</organism>
<protein>
    <submittedName>
        <fullName evidence="1">Uncharacterized protein</fullName>
    </submittedName>
</protein>
<reference evidence="1" key="1">
    <citation type="journal article" date="2019" name="bioRxiv">
        <title>The Genome of the Zebra Mussel, Dreissena polymorpha: A Resource for Invasive Species Research.</title>
        <authorList>
            <person name="McCartney M.A."/>
            <person name="Auch B."/>
            <person name="Kono T."/>
            <person name="Mallez S."/>
            <person name="Zhang Y."/>
            <person name="Obille A."/>
            <person name="Becker A."/>
            <person name="Abrahante J.E."/>
            <person name="Garbe J."/>
            <person name="Badalamenti J.P."/>
            <person name="Herman A."/>
            <person name="Mangelson H."/>
            <person name="Liachko I."/>
            <person name="Sullivan S."/>
            <person name="Sone E.D."/>
            <person name="Koren S."/>
            <person name="Silverstein K.A.T."/>
            <person name="Beckman K.B."/>
            <person name="Gohl D.M."/>
        </authorList>
    </citation>
    <scope>NUCLEOTIDE SEQUENCE</scope>
    <source>
        <strain evidence="1">Duluth1</strain>
        <tissue evidence="1">Whole animal</tissue>
    </source>
</reference>